<dbReference type="Pfam" id="PF05175">
    <property type="entry name" value="MTS"/>
    <property type="match status" value="1"/>
</dbReference>
<name>A0AAX4P305_9CHLO</name>
<proteinExistence type="inferred from homology"/>
<dbReference type="SUPFAM" id="SSF53335">
    <property type="entry name" value="S-adenosyl-L-methionine-dependent methyltransferases"/>
    <property type="match status" value="1"/>
</dbReference>
<dbReference type="GO" id="GO:0008276">
    <property type="term" value="F:protein methyltransferase activity"/>
    <property type="evidence" value="ECO:0007669"/>
    <property type="project" value="TreeGrafter"/>
</dbReference>
<evidence type="ECO:0000256" key="2">
    <source>
        <dbReference type="ARBA" id="ARBA00022603"/>
    </source>
</evidence>
<keyword evidence="3" id="KW-0808">Transferase</keyword>
<evidence type="ECO:0000256" key="3">
    <source>
        <dbReference type="ARBA" id="ARBA00022679"/>
    </source>
</evidence>
<dbReference type="InterPro" id="IPR029063">
    <property type="entry name" value="SAM-dependent_MTases_sf"/>
</dbReference>
<sequence length="277" mass="29038">MASISATTYGEGVYPPSDDTFLLVDALEQDLAAFSSGVGNESAEAAAKKSKLISSPLPLDGRDVASVVEVGSGSGFVSASASVLLPGAYVVGTDLSQRACLATRATLAAHAESCSGRSDVLGTESLLGLRPGAPFDVVLVNPPYVPTSSEELRESLSTLRERGGAAVPETEGAAFTLTWAGGLDGVEMTVAMLEAGLRALAAAGGRLYLIVVQENQPEELARRAQDVWRGVWADRGRRPPRLAWAVAVQTRASNELLSVLRFVSTELEEEEEAVTEF</sequence>
<dbReference type="GO" id="GO:0008757">
    <property type="term" value="F:S-adenosylmethionine-dependent methyltransferase activity"/>
    <property type="evidence" value="ECO:0007669"/>
    <property type="project" value="TreeGrafter"/>
</dbReference>
<dbReference type="InterPro" id="IPR052190">
    <property type="entry name" value="Euk-Arch_PrmC-MTase"/>
</dbReference>
<protein>
    <submittedName>
        <fullName evidence="6">S-adenosyl-L-methionine-dependent methyltransferase</fullName>
    </submittedName>
</protein>
<reference evidence="6 7" key="1">
    <citation type="submission" date="2024-03" db="EMBL/GenBank/DDBJ databases">
        <title>Complete genome sequence of the green alga Chloropicon roscoffensis RCC1871.</title>
        <authorList>
            <person name="Lemieux C."/>
            <person name="Pombert J.-F."/>
            <person name="Otis C."/>
            <person name="Turmel M."/>
        </authorList>
    </citation>
    <scope>NUCLEOTIDE SEQUENCE [LARGE SCALE GENOMIC DNA]</scope>
    <source>
        <strain evidence="6 7">RCC1871</strain>
    </source>
</reference>
<organism evidence="6 7">
    <name type="scientific">Chloropicon roscoffensis</name>
    <dbReference type="NCBI Taxonomy" id="1461544"/>
    <lineage>
        <taxon>Eukaryota</taxon>
        <taxon>Viridiplantae</taxon>
        <taxon>Chlorophyta</taxon>
        <taxon>Chloropicophyceae</taxon>
        <taxon>Chloropicales</taxon>
        <taxon>Chloropicaceae</taxon>
        <taxon>Chloropicon</taxon>
    </lineage>
</organism>
<accession>A0AAX4P305</accession>
<dbReference type="EMBL" id="CP151503">
    <property type="protein sequence ID" value="WZN60667.1"/>
    <property type="molecule type" value="Genomic_DNA"/>
</dbReference>
<dbReference type="CDD" id="cd02440">
    <property type="entry name" value="AdoMet_MTases"/>
    <property type="match status" value="1"/>
</dbReference>
<dbReference type="Gene3D" id="3.40.50.150">
    <property type="entry name" value="Vaccinia Virus protein VP39"/>
    <property type="match status" value="1"/>
</dbReference>
<comment type="similarity">
    <text evidence="1">Belongs to the eukaryotic/archaeal PrmC-related family.</text>
</comment>
<dbReference type="PANTHER" id="PTHR45875">
    <property type="entry name" value="METHYLTRANSFERASE N6AMT1"/>
    <property type="match status" value="1"/>
</dbReference>
<evidence type="ECO:0000313" key="6">
    <source>
        <dbReference type="EMBL" id="WZN60667.1"/>
    </source>
</evidence>
<dbReference type="GO" id="GO:0003676">
    <property type="term" value="F:nucleic acid binding"/>
    <property type="evidence" value="ECO:0007669"/>
    <property type="project" value="InterPro"/>
</dbReference>
<gene>
    <name evidence="6" type="ORF">HKI87_03g22010</name>
</gene>
<evidence type="ECO:0000256" key="1">
    <source>
        <dbReference type="ARBA" id="ARBA00006149"/>
    </source>
</evidence>
<dbReference type="GO" id="GO:0032259">
    <property type="term" value="P:methylation"/>
    <property type="evidence" value="ECO:0007669"/>
    <property type="project" value="UniProtKB-KW"/>
</dbReference>
<evidence type="ECO:0000259" key="5">
    <source>
        <dbReference type="Pfam" id="PF05175"/>
    </source>
</evidence>
<dbReference type="Proteomes" id="UP001472866">
    <property type="component" value="Chromosome 03"/>
</dbReference>
<evidence type="ECO:0000313" key="7">
    <source>
        <dbReference type="Proteomes" id="UP001472866"/>
    </source>
</evidence>
<dbReference type="GO" id="GO:0035657">
    <property type="term" value="C:eRF1 methyltransferase complex"/>
    <property type="evidence" value="ECO:0007669"/>
    <property type="project" value="TreeGrafter"/>
</dbReference>
<feature type="domain" description="Methyltransferase small" evidence="5">
    <location>
        <begin position="50"/>
        <end position="147"/>
    </location>
</feature>
<dbReference type="PROSITE" id="PS00092">
    <property type="entry name" value="N6_MTASE"/>
    <property type="match status" value="1"/>
</dbReference>
<dbReference type="PANTHER" id="PTHR45875:SF1">
    <property type="entry name" value="METHYLTRANSFERASE N6AMT1"/>
    <property type="match status" value="1"/>
</dbReference>
<evidence type="ECO:0000256" key="4">
    <source>
        <dbReference type="ARBA" id="ARBA00022691"/>
    </source>
</evidence>
<keyword evidence="7" id="KW-1185">Reference proteome</keyword>
<dbReference type="InterPro" id="IPR002052">
    <property type="entry name" value="DNA_methylase_N6_adenine_CS"/>
</dbReference>
<dbReference type="InterPro" id="IPR007848">
    <property type="entry name" value="Small_mtfrase_dom"/>
</dbReference>
<keyword evidence="2 6" id="KW-0489">Methyltransferase</keyword>
<keyword evidence="4" id="KW-0949">S-adenosyl-L-methionine</keyword>
<dbReference type="AlphaFoldDB" id="A0AAX4P305"/>